<keyword evidence="2" id="KW-0479">Metal-binding</keyword>
<evidence type="ECO:0000259" key="4">
    <source>
        <dbReference type="Pfam" id="PF07687"/>
    </source>
</evidence>
<dbReference type="InterPro" id="IPR051458">
    <property type="entry name" value="Cyt/Met_Dipeptidase"/>
</dbReference>
<dbReference type="SUPFAM" id="SSF53187">
    <property type="entry name" value="Zn-dependent exopeptidases"/>
    <property type="match status" value="1"/>
</dbReference>
<feature type="domain" description="Peptidase M20 dimerisation" evidence="4">
    <location>
        <begin position="198"/>
        <end position="336"/>
    </location>
</feature>
<keyword evidence="3" id="KW-0378">Hydrolase</keyword>
<dbReference type="PANTHER" id="PTHR43270">
    <property type="entry name" value="BETA-ALA-HIS DIPEPTIDASE"/>
    <property type="match status" value="1"/>
</dbReference>
<dbReference type="Gene3D" id="3.30.70.360">
    <property type="match status" value="1"/>
</dbReference>
<proteinExistence type="predicted"/>
<dbReference type="Proteomes" id="UP000034917">
    <property type="component" value="Unassembled WGS sequence"/>
</dbReference>
<gene>
    <name evidence="5" type="ORF">US40_C0009G0026</name>
</gene>
<protein>
    <recommendedName>
        <fullName evidence="4">Peptidase M20 dimerisation domain-containing protein</fullName>
    </recommendedName>
</protein>
<dbReference type="Gene3D" id="3.40.630.10">
    <property type="entry name" value="Zn peptidases"/>
    <property type="match status" value="1"/>
</dbReference>
<dbReference type="AlphaFoldDB" id="A0A0G0GGW7"/>
<dbReference type="GO" id="GO:0046872">
    <property type="term" value="F:metal ion binding"/>
    <property type="evidence" value="ECO:0007669"/>
    <property type="project" value="UniProtKB-KW"/>
</dbReference>
<dbReference type="InterPro" id="IPR002933">
    <property type="entry name" value="Peptidase_M20"/>
</dbReference>
<dbReference type="PANTHER" id="PTHR43270:SF8">
    <property type="entry name" value="DI- AND TRIPEPTIDASE DUG2-RELATED"/>
    <property type="match status" value="1"/>
</dbReference>
<organism evidence="5 6">
    <name type="scientific">Candidatus Roizmanbacteria bacterium GW2011_GWC2_37_13</name>
    <dbReference type="NCBI Taxonomy" id="1618486"/>
    <lineage>
        <taxon>Bacteria</taxon>
        <taxon>Candidatus Roizmaniibacteriota</taxon>
    </lineage>
</organism>
<evidence type="ECO:0000256" key="3">
    <source>
        <dbReference type="ARBA" id="ARBA00022801"/>
    </source>
</evidence>
<sequence>MDKKQILEKFSQLVSIESVSTDSKRHKEILKAAEFIRKELIQLGCQVNLYQKDNCPPLIIGKYRPSFAPPSPKWLRRPSKATEGKAIGVYAHYDVQPEDPITKWKTPPFKLTVKNGKIYGRGTADDKGHLIQVLTSIKRLIEVDKLDNNIVCIFEGEEEISSKNFEELIKKDPSLKNIDAFYVVDMGMKAKNIPQIFYGLRGVIGFELKIKTSEIDLHSGVFGNRVLNPAQLAAELMSKMVDGQTHEIKIPGFYDDVKKTSKEEIELLLKSNSTLVSKVYPALDINGVVSGYTGEGFKTIIPAEALVKFSIRLVPHQDHKKIEKLVEKFVKNNLPKEVEYEFREPTGSNAFYTDFKNPFAQKTAEVFEDVFKNETLFNRSGGSVAAAEILQRVFEKPVILIGFSLPDDNIHAPNENFDEEMFWKGIVAIEKIFAQ</sequence>
<dbReference type="InterPro" id="IPR011650">
    <property type="entry name" value="Peptidase_M20_dimer"/>
</dbReference>
<name>A0A0G0GGW7_9BACT</name>
<dbReference type="GO" id="GO:0006508">
    <property type="term" value="P:proteolysis"/>
    <property type="evidence" value="ECO:0007669"/>
    <property type="project" value="UniProtKB-KW"/>
</dbReference>
<dbReference type="GO" id="GO:0008233">
    <property type="term" value="F:peptidase activity"/>
    <property type="evidence" value="ECO:0007669"/>
    <property type="project" value="UniProtKB-KW"/>
</dbReference>
<evidence type="ECO:0000313" key="5">
    <source>
        <dbReference type="EMBL" id="KKQ25320.1"/>
    </source>
</evidence>
<reference evidence="5 6" key="1">
    <citation type="journal article" date="2015" name="Nature">
        <title>rRNA introns, odd ribosomes, and small enigmatic genomes across a large radiation of phyla.</title>
        <authorList>
            <person name="Brown C.T."/>
            <person name="Hug L.A."/>
            <person name="Thomas B.C."/>
            <person name="Sharon I."/>
            <person name="Castelle C.J."/>
            <person name="Singh A."/>
            <person name="Wilkins M.J."/>
            <person name="Williams K.H."/>
            <person name="Banfield J.F."/>
        </authorList>
    </citation>
    <scope>NUCLEOTIDE SEQUENCE [LARGE SCALE GENOMIC DNA]</scope>
</reference>
<comment type="caution">
    <text evidence="5">The sequence shown here is derived from an EMBL/GenBank/DDBJ whole genome shotgun (WGS) entry which is preliminary data.</text>
</comment>
<dbReference type="EMBL" id="LBSV01000009">
    <property type="protein sequence ID" value="KKQ25320.1"/>
    <property type="molecule type" value="Genomic_DNA"/>
</dbReference>
<accession>A0A0G0GGW7</accession>
<keyword evidence="1" id="KW-0645">Protease</keyword>
<dbReference type="Pfam" id="PF07687">
    <property type="entry name" value="M20_dimer"/>
    <property type="match status" value="1"/>
</dbReference>
<evidence type="ECO:0000256" key="1">
    <source>
        <dbReference type="ARBA" id="ARBA00022670"/>
    </source>
</evidence>
<evidence type="ECO:0000313" key="6">
    <source>
        <dbReference type="Proteomes" id="UP000034917"/>
    </source>
</evidence>
<evidence type="ECO:0000256" key="2">
    <source>
        <dbReference type="ARBA" id="ARBA00022723"/>
    </source>
</evidence>
<dbReference type="Pfam" id="PF01546">
    <property type="entry name" value="Peptidase_M20"/>
    <property type="match status" value="1"/>
</dbReference>